<dbReference type="EMBL" id="QFFZ01000091">
    <property type="protein sequence ID" value="TEB06450.1"/>
    <property type="molecule type" value="Genomic_DNA"/>
</dbReference>
<name>A0A4Y7RCJ7_9FIRM</name>
<reference evidence="1 2" key="1">
    <citation type="journal article" date="2018" name="Environ. Microbiol.">
        <title>Novel energy conservation strategies and behaviour of Pelotomaculum schinkii driving syntrophic propionate catabolism.</title>
        <authorList>
            <person name="Hidalgo-Ahumada C.A.P."/>
            <person name="Nobu M.K."/>
            <person name="Narihiro T."/>
            <person name="Tamaki H."/>
            <person name="Liu W.T."/>
            <person name="Kamagata Y."/>
            <person name="Stams A.J.M."/>
            <person name="Imachi H."/>
            <person name="Sousa D.Z."/>
        </authorList>
    </citation>
    <scope>NUCLEOTIDE SEQUENCE [LARGE SCALE GENOMIC DNA]</scope>
    <source>
        <strain evidence="1 2">MGP</strain>
    </source>
</reference>
<accession>A0A4Y7RCJ7</accession>
<evidence type="ECO:0008006" key="3">
    <source>
        <dbReference type="Google" id="ProtNLM"/>
    </source>
</evidence>
<keyword evidence="2" id="KW-1185">Reference proteome</keyword>
<dbReference type="RefSeq" id="WP_134216123.1">
    <property type="nucleotide sequence ID" value="NZ_QFFZ01000091.1"/>
</dbReference>
<proteinExistence type="predicted"/>
<dbReference type="OrthoDB" id="9810122at2"/>
<sequence length="235" mass="27315">MLNNIEIYEFNVMSQNGEDGIIEEIFNRIGTTNKYFVEFGISDGRECNTGYLARHKGWSGLMIEGNFFYYRKACRFYKKHPIKIIHSWITKDNINELFTKGEVPKELDLLSIDIDGNDYWIWGELINYKPRVVVIEYNAYHVPPKKWVMAYNEHHKWDGTTHFGASLTSYSLLGKKLGYSLIGTDKKGVNAFFIRNDQLEKSNFIELPPEAAYNNAKYGAINGNHPYRNGEFLEI</sequence>
<gene>
    <name evidence="1" type="ORF">Pmgp_03722</name>
</gene>
<organism evidence="1 2">
    <name type="scientific">Pelotomaculum propionicicum</name>
    <dbReference type="NCBI Taxonomy" id="258475"/>
    <lineage>
        <taxon>Bacteria</taxon>
        <taxon>Bacillati</taxon>
        <taxon>Bacillota</taxon>
        <taxon>Clostridia</taxon>
        <taxon>Eubacteriales</taxon>
        <taxon>Desulfotomaculaceae</taxon>
        <taxon>Pelotomaculum</taxon>
    </lineage>
</organism>
<evidence type="ECO:0000313" key="2">
    <source>
        <dbReference type="Proteomes" id="UP000297597"/>
    </source>
</evidence>
<evidence type="ECO:0000313" key="1">
    <source>
        <dbReference type="EMBL" id="TEB06450.1"/>
    </source>
</evidence>
<protein>
    <recommendedName>
        <fullName evidence="3">Methyltransferase FkbM domain-containing protein</fullName>
    </recommendedName>
</protein>
<dbReference type="Proteomes" id="UP000297597">
    <property type="component" value="Unassembled WGS sequence"/>
</dbReference>
<dbReference type="AlphaFoldDB" id="A0A4Y7RCJ7"/>
<comment type="caution">
    <text evidence="1">The sequence shown here is derived from an EMBL/GenBank/DDBJ whole genome shotgun (WGS) entry which is preliminary data.</text>
</comment>